<dbReference type="AlphaFoldDB" id="A0AAV9PL18"/>
<dbReference type="Proteomes" id="UP001337655">
    <property type="component" value="Unassembled WGS sequence"/>
</dbReference>
<keyword evidence="2" id="KW-0812">Transmembrane</keyword>
<feature type="region of interest" description="Disordered" evidence="1">
    <location>
        <begin position="1"/>
        <end position="105"/>
    </location>
</feature>
<feature type="compositionally biased region" description="Polar residues" evidence="1">
    <location>
        <begin position="52"/>
        <end position="67"/>
    </location>
</feature>
<sequence>MILRRQLRPSASELAPTDPHPTATVIRTPTHPPQNTTIPAKTHPMVILGPPLSTSERPPPTATLQPTQRPPDRLETTRGIATVSLKRPPSPTELSQHTTGRPRVSAQTILSPPKQMVTTRKRLTATHLSLASPSPSAHCSNSHTTPTPTTPPSSTPTATFLSNAKEVHALSLSMIISLIAISLALLTLLLFIAKFLHTYYKKRHRRKRDMRLSQPPTTAAPGEQPYVPQPINRTGPRPVLDERAKDFVMRNVPVQARETHGESEVFKNHRGSLELRYVRPMPDGHWGKDQRFVHGTGEGRKDVFSTEPDRWDREKRERFERVMGTPPSLDQLAGGAGDRQFNGPGTRQPQYDGSNP</sequence>
<reference evidence="3 4" key="1">
    <citation type="submission" date="2023-08" db="EMBL/GenBank/DDBJ databases">
        <title>Black Yeasts Isolated from many extreme environments.</title>
        <authorList>
            <person name="Coleine C."/>
            <person name="Stajich J.E."/>
            <person name="Selbmann L."/>
        </authorList>
    </citation>
    <scope>NUCLEOTIDE SEQUENCE [LARGE SCALE GENOMIC DNA]</scope>
    <source>
        <strain evidence="3 4">CCFEE 5935</strain>
    </source>
</reference>
<dbReference type="EMBL" id="JAVRRT010000002">
    <property type="protein sequence ID" value="KAK5174451.1"/>
    <property type="molecule type" value="Genomic_DNA"/>
</dbReference>
<keyword evidence="4" id="KW-1185">Reference proteome</keyword>
<feature type="region of interest" description="Disordered" evidence="1">
    <location>
        <begin position="288"/>
        <end position="356"/>
    </location>
</feature>
<evidence type="ECO:0000313" key="3">
    <source>
        <dbReference type="EMBL" id="KAK5174451.1"/>
    </source>
</evidence>
<protein>
    <submittedName>
        <fullName evidence="3">Uncharacterized protein</fullName>
    </submittedName>
</protein>
<feature type="region of interest" description="Disordered" evidence="1">
    <location>
        <begin position="206"/>
        <end position="238"/>
    </location>
</feature>
<feature type="compositionally biased region" description="Polar residues" evidence="1">
    <location>
        <begin position="343"/>
        <end position="356"/>
    </location>
</feature>
<feature type="region of interest" description="Disordered" evidence="1">
    <location>
        <begin position="129"/>
        <end position="157"/>
    </location>
</feature>
<organism evidence="3 4">
    <name type="scientific">Saxophila tyrrhenica</name>
    <dbReference type="NCBI Taxonomy" id="1690608"/>
    <lineage>
        <taxon>Eukaryota</taxon>
        <taxon>Fungi</taxon>
        <taxon>Dikarya</taxon>
        <taxon>Ascomycota</taxon>
        <taxon>Pezizomycotina</taxon>
        <taxon>Dothideomycetes</taxon>
        <taxon>Dothideomycetidae</taxon>
        <taxon>Mycosphaerellales</taxon>
        <taxon>Extremaceae</taxon>
        <taxon>Saxophila</taxon>
    </lineage>
</organism>
<dbReference type="RefSeq" id="XP_064663120.1">
    <property type="nucleotide sequence ID" value="XM_064798793.1"/>
</dbReference>
<feature type="transmembrane region" description="Helical" evidence="2">
    <location>
        <begin position="170"/>
        <end position="196"/>
    </location>
</feature>
<evidence type="ECO:0000256" key="1">
    <source>
        <dbReference type="SAM" id="MobiDB-lite"/>
    </source>
</evidence>
<feature type="compositionally biased region" description="Polar residues" evidence="1">
    <location>
        <begin position="129"/>
        <end position="143"/>
    </location>
</feature>
<gene>
    <name evidence="3" type="ORF">LTR77_001531</name>
</gene>
<comment type="caution">
    <text evidence="3">The sequence shown here is derived from an EMBL/GenBank/DDBJ whole genome shotgun (WGS) entry which is preliminary data.</text>
</comment>
<name>A0AAV9PL18_9PEZI</name>
<feature type="compositionally biased region" description="Basic and acidic residues" evidence="1">
    <location>
        <begin position="288"/>
        <end position="321"/>
    </location>
</feature>
<dbReference type="GeneID" id="89922879"/>
<feature type="compositionally biased region" description="Polar residues" evidence="1">
    <location>
        <begin position="92"/>
        <end position="105"/>
    </location>
</feature>
<keyword evidence="2" id="KW-0472">Membrane</keyword>
<keyword evidence="2" id="KW-1133">Transmembrane helix</keyword>
<evidence type="ECO:0000256" key="2">
    <source>
        <dbReference type="SAM" id="Phobius"/>
    </source>
</evidence>
<evidence type="ECO:0000313" key="4">
    <source>
        <dbReference type="Proteomes" id="UP001337655"/>
    </source>
</evidence>
<accession>A0AAV9PL18</accession>
<proteinExistence type="predicted"/>